<dbReference type="SUPFAM" id="SSF56925">
    <property type="entry name" value="OMPA-like"/>
    <property type="match status" value="1"/>
</dbReference>
<dbReference type="InterPro" id="IPR027385">
    <property type="entry name" value="Beta-barrel_OMP"/>
</dbReference>
<dbReference type="InterPro" id="IPR000758">
    <property type="entry name" value="Enterovir_OMP"/>
</dbReference>
<evidence type="ECO:0000256" key="1">
    <source>
        <dbReference type="ARBA" id="ARBA00022729"/>
    </source>
</evidence>
<feature type="domain" description="Outer membrane protein beta-barrel" evidence="2">
    <location>
        <begin position="15"/>
        <end position="204"/>
    </location>
</feature>
<organism evidence="3">
    <name type="scientific">uncultured organism</name>
    <dbReference type="NCBI Taxonomy" id="155900"/>
    <lineage>
        <taxon>unclassified sequences</taxon>
        <taxon>environmental samples</taxon>
    </lineage>
</organism>
<dbReference type="EMBL" id="MN079145">
    <property type="protein sequence ID" value="QEA06468.1"/>
    <property type="molecule type" value="Genomic_DNA"/>
</dbReference>
<dbReference type="PROSITE" id="PS00695">
    <property type="entry name" value="ENT_VIR_OMP_2"/>
    <property type="match status" value="1"/>
</dbReference>
<dbReference type="AlphaFoldDB" id="A0A5B8RF37"/>
<evidence type="ECO:0000313" key="3">
    <source>
        <dbReference type="EMBL" id="QEA06468.1"/>
    </source>
</evidence>
<proteinExistence type="predicted"/>
<gene>
    <name evidence="3" type="ORF">KBTEX_02807</name>
</gene>
<name>A0A5B8RF37_9ZZZZ</name>
<accession>A0A5B8RF37</accession>
<dbReference type="InterPro" id="IPR011250">
    <property type="entry name" value="OMP/PagP_B-barrel"/>
</dbReference>
<reference evidence="3" key="1">
    <citation type="submission" date="2019-06" db="EMBL/GenBank/DDBJ databases">
        <authorList>
            <person name="Murdoch R.W."/>
            <person name="Fathepure B."/>
        </authorList>
    </citation>
    <scope>NUCLEOTIDE SEQUENCE</scope>
</reference>
<evidence type="ECO:0000259" key="2">
    <source>
        <dbReference type="Pfam" id="PF13505"/>
    </source>
</evidence>
<keyword evidence="1" id="KW-0732">Signal</keyword>
<protein>
    <recommendedName>
        <fullName evidence="2">Outer membrane protein beta-barrel domain-containing protein</fullName>
    </recommendedName>
</protein>
<dbReference type="Pfam" id="PF13505">
    <property type="entry name" value="OMP_b-brl"/>
    <property type="match status" value="1"/>
</dbReference>
<dbReference type="GO" id="GO:0044384">
    <property type="term" value="C:host outer membrane"/>
    <property type="evidence" value="ECO:0007669"/>
    <property type="project" value="InterPro"/>
</dbReference>
<dbReference type="Gene3D" id="2.40.160.20">
    <property type="match status" value="1"/>
</dbReference>
<sequence>MDTSLVKRTTTALAVASALSLASAAHAAGQFDGAYIGGQLGYASYDLDVSGGGDSIEGLSATGARGGLFVGTGMMRNGWYMGFQADAASSSSDTSISTGSDNLKIDAQEEYGIDARLGRQLANGVLLYGIAGWQQTNFELTVNGNSDDDDFNGFRFGVGIDIVAGERLFTRLEYTQAVYDKESYGDTEVDPQAQGFNIGVGYRF</sequence>